<dbReference type="GO" id="GO:0003964">
    <property type="term" value="F:RNA-directed DNA polymerase activity"/>
    <property type="evidence" value="ECO:0007669"/>
    <property type="project" value="UniProtKB-KW"/>
</dbReference>
<keyword evidence="1" id="KW-0863">Zinc-finger</keyword>
<dbReference type="Gene3D" id="4.10.60.10">
    <property type="entry name" value="Zinc finger, CCHC-type"/>
    <property type="match status" value="1"/>
</dbReference>
<dbReference type="GO" id="GO:0003676">
    <property type="term" value="F:nucleic acid binding"/>
    <property type="evidence" value="ECO:0007669"/>
    <property type="project" value="InterPro"/>
</dbReference>
<evidence type="ECO:0000256" key="2">
    <source>
        <dbReference type="SAM" id="MobiDB-lite"/>
    </source>
</evidence>
<dbReference type="PROSITE" id="PS50158">
    <property type="entry name" value="ZF_CCHC"/>
    <property type="match status" value="1"/>
</dbReference>
<reference evidence="4" key="1">
    <citation type="journal article" date="2019" name="Sci. Rep.">
        <title>Draft genome of Tanacetum cinerariifolium, the natural source of mosquito coil.</title>
        <authorList>
            <person name="Yamashiro T."/>
            <person name="Shiraishi A."/>
            <person name="Satake H."/>
            <person name="Nakayama K."/>
        </authorList>
    </citation>
    <scope>NUCLEOTIDE SEQUENCE</scope>
</reference>
<feature type="compositionally biased region" description="Acidic residues" evidence="2">
    <location>
        <begin position="90"/>
        <end position="101"/>
    </location>
</feature>
<dbReference type="InterPro" id="IPR032567">
    <property type="entry name" value="RTL1-rel"/>
</dbReference>
<gene>
    <name evidence="4" type="ORF">Tci_588552</name>
</gene>
<dbReference type="CDD" id="cd00303">
    <property type="entry name" value="retropepsin_like"/>
    <property type="match status" value="1"/>
</dbReference>
<proteinExistence type="predicted"/>
<dbReference type="AlphaFoldDB" id="A0A699J8J0"/>
<sequence length="733" mass="82004">MANVPLNDPNVDASAIVPTPVNLDHASAQPVGLGNGLTPYWIGGNIPNNQNGWIEKEAKEEEEDPEEEEEEEDPKEEEEDPKEDSKKDDDDVIEMDDEAEVIDPYIDDGSNNPPPLNSEDEETPPTSPIIPDVDGQHIPPIASFGQNIHFGESSSTANLLTVNSNIVPTGPMCLNFGTAGKRFGKMEKLMSKRIDTKGRMKKKFKEQDRHFVSLGCDNIEMDRAVRNVMSDLSGLKKLVKDLSNQFDEYEGSKVFEDKKSEDSFPLPLGSQDIKTPAEPSARPVPAPYYDDPYVVTRDAAIPATAAVATFGIDDDDDDTAPMDSQPYEPHGSPRDTQTMLPRKSTRGNPPPPLTQDTINQMIHESVEAAIRAEKTWVEIKVMTTEEFCPPEEIQRMEWELWNLRVKEMDISFYTTRFNELMILCPGMVPTEQKKVEAYIRGLSENIKGEVTSSEPTTLNKAIGHKARDCWSKVVATGENAQPIVTCYRCGEKGHIKTNCHARNNPGRSGARGQAYALRDGDQNLGPNVVMGTFLLNNRYARVLFDSKSDKSFVNVNFSQLIDIEPVKVDHSYEVELADGRVVNTNTILRGCALNLVNHLFEIDLMPIELGTFDVIIGMDWLILHDVVIVCRKKEVHVSLKKRMLVVKGDDCVSRLKVVSCIKVKKYVDCGSYLFVAQVIEKEPTERRLEDVPVICRFPDMFPEDLPRLPPPQQVEFKIKLVLGATHVARAPYL</sequence>
<keyword evidence="1" id="KW-0862">Zinc</keyword>
<feature type="domain" description="CCHC-type" evidence="3">
    <location>
        <begin position="486"/>
        <end position="499"/>
    </location>
</feature>
<dbReference type="GO" id="GO:0008270">
    <property type="term" value="F:zinc ion binding"/>
    <property type="evidence" value="ECO:0007669"/>
    <property type="project" value="UniProtKB-KW"/>
</dbReference>
<dbReference type="InterPro" id="IPR021109">
    <property type="entry name" value="Peptidase_aspartic_dom_sf"/>
</dbReference>
<dbReference type="SMART" id="SM00343">
    <property type="entry name" value="ZnF_C2HC"/>
    <property type="match status" value="2"/>
</dbReference>
<feature type="compositionally biased region" description="Acidic residues" evidence="2">
    <location>
        <begin position="60"/>
        <end position="82"/>
    </location>
</feature>
<organism evidence="4">
    <name type="scientific">Tanacetum cinerariifolium</name>
    <name type="common">Dalmatian daisy</name>
    <name type="synonym">Chrysanthemum cinerariifolium</name>
    <dbReference type="NCBI Taxonomy" id="118510"/>
    <lineage>
        <taxon>Eukaryota</taxon>
        <taxon>Viridiplantae</taxon>
        <taxon>Streptophyta</taxon>
        <taxon>Embryophyta</taxon>
        <taxon>Tracheophyta</taxon>
        <taxon>Spermatophyta</taxon>
        <taxon>Magnoliopsida</taxon>
        <taxon>eudicotyledons</taxon>
        <taxon>Gunneridae</taxon>
        <taxon>Pentapetalae</taxon>
        <taxon>asterids</taxon>
        <taxon>campanulids</taxon>
        <taxon>Asterales</taxon>
        <taxon>Asteraceae</taxon>
        <taxon>Asteroideae</taxon>
        <taxon>Anthemideae</taxon>
        <taxon>Anthemidinae</taxon>
        <taxon>Tanacetum</taxon>
    </lineage>
</organism>
<protein>
    <submittedName>
        <fullName evidence="4">Reverse transcriptase domain-containing protein</fullName>
    </submittedName>
</protein>
<dbReference type="EMBL" id="BKCJ010379154">
    <property type="protein sequence ID" value="GFA16580.1"/>
    <property type="molecule type" value="Genomic_DNA"/>
</dbReference>
<dbReference type="InterPro" id="IPR005162">
    <property type="entry name" value="Retrotrans_gag_dom"/>
</dbReference>
<accession>A0A699J8J0</accession>
<dbReference type="PANTHER" id="PTHR15503">
    <property type="entry name" value="LDOC1 RELATED"/>
    <property type="match status" value="1"/>
</dbReference>
<name>A0A699J8J0_TANCI</name>
<evidence type="ECO:0000256" key="1">
    <source>
        <dbReference type="PROSITE-ProRule" id="PRU00047"/>
    </source>
</evidence>
<dbReference type="Pfam" id="PF03732">
    <property type="entry name" value="Retrotrans_gag"/>
    <property type="match status" value="1"/>
</dbReference>
<dbReference type="Pfam" id="PF08284">
    <property type="entry name" value="RVP_2"/>
    <property type="match status" value="1"/>
</dbReference>
<feature type="region of interest" description="Disordered" evidence="2">
    <location>
        <begin position="48"/>
        <end position="130"/>
    </location>
</feature>
<dbReference type="InterPro" id="IPR001878">
    <property type="entry name" value="Znf_CCHC"/>
</dbReference>
<keyword evidence="4" id="KW-0695">RNA-directed DNA polymerase</keyword>
<comment type="caution">
    <text evidence="4">The sequence shown here is derived from an EMBL/GenBank/DDBJ whole genome shotgun (WGS) entry which is preliminary data.</text>
</comment>
<keyword evidence="4" id="KW-0808">Transferase</keyword>
<evidence type="ECO:0000313" key="4">
    <source>
        <dbReference type="EMBL" id="GFA16580.1"/>
    </source>
</evidence>
<dbReference type="PANTHER" id="PTHR15503:SF42">
    <property type="entry name" value="ZINC FINGER, CCHC-TYPE, RETROTRANSPOSON GAG DOMAIN, ASPARTIC PEPTIDASE DOMAIN PROTEIN-RELATED"/>
    <property type="match status" value="1"/>
</dbReference>
<evidence type="ECO:0000259" key="3">
    <source>
        <dbReference type="PROSITE" id="PS50158"/>
    </source>
</evidence>
<dbReference type="SUPFAM" id="SSF50630">
    <property type="entry name" value="Acid proteases"/>
    <property type="match status" value="1"/>
</dbReference>
<feature type="region of interest" description="Disordered" evidence="2">
    <location>
        <begin position="311"/>
        <end position="355"/>
    </location>
</feature>
<dbReference type="Pfam" id="PF00098">
    <property type="entry name" value="zf-CCHC"/>
    <property type="match status" value="1"/>
</dbReference>
<dbReference type="Gene3D" id="2.40.70.10">
    <property type="entry name" value="Acid Proteases"/>
    <property type="match status" value="1"/>
</dbReference>
<keyword evidence="1" id="KW-0479">Metal-binding</keyword>
<keyword evidence="4" id="KW-0548">Nucleotidyltransferase</keyword>
<feature type="region of interest" description="Disordered" evidence="2">
    <location>
        <begin position="258"/>
        <end position="285"/>
    </location>
</feature>